<name>W9UWF3_9GAMM</name>
<dbReference type="EMBL" id="AONB01000038">
    <property type="protein sequence ID" value="EXJ09061.1"/>
    <property type="molecule type" value="Genomic_DNA"/>
</dbReference>
<proteinExistence type="predicted"/>
<dbReference type="RefSeq" id="WP_036514839.1">
    <property type="nucleotide sequence ID" value="NZ_AONB01000038.1"/>
</dbReference>
<keyword evidence="1" id="KW-0732">Signal</keyword>
<evidence type="ECO:0000313" key="2">
    <source>
        <dbReference type="EMBL" id="EXJ09061.1"/>
    </source>
</evidence>
<feature type="chain" id="PRO_5004930903" evidence="1">
    <location>
        <begin position="31"/>
        <end position="80"/>
    </location>
</feature>
<evidence type="ECO:0000313" key="3">
    <source>
        <dbReference type="Proteomes" id="UP000019464"/>
    </source>
</evidence>
<dbReference type="Proteomes" id="UP000019464">
    <property type="component" value="Unassembled WGS sequence"/>
</dbReference>
<comment type="caution">
    <text evidence="2">The sequence shown here is derived from an EMBL/GenBank/DDBJ whole genome shotgun (WGS) entry which is preliminary data.</text>
</comment>
<gene>
    <name evidence="2" type="ORF">D791_04008</name>
</gene>
<dbReference type="OrthoDB" id="9978468at2"/>
<evidence type="ECO:0000256" key="1">
    <source>
        <dbReference type="SAM" id="SignalP"/>
    </source>
</evidence>
<sequence>MKKVKSISKHIKVIMVTAGFLLVSAGNAHANLKYECWTYVNGKPDKMTHVVAANKGQAETLAVAKFRDIGVPRFDSVSCK</sequence>
<reference evidence="2 3" key="2">
    <citation type="journal article" date="2015" name="Syst. Appl. Microbiol.">
        <title>Nitrincola nitratireducens sp. nov. isolated from a haloalkaline crater lake.</title>
        <authorList>
            <person name="Singh A."/>
            <person name="Vaidya B."/>
            <person name="Tanuku N.R."/>
            <person name="Pinnaka A.K."/>
        </authorList>
    </citation>
    <scope>NUCLEOTIDE SEQUENCE [LARGE SCALE GENOMIC DNA]</scope>
    <source>
        <strain evidence="2 3">AK23</strain>
    </source>
</reference>
<accession>W9UWF3</accession>
<keyword evidence="3" id="KW-1185">Reference proteome</keyword>
<protein>
    <submittedName>
        <fullName evidence="2">Uncharacterized protein</fullName>
    </submittedName>
</protein>
<organism evidence="2 3">
    <name type="scientific">Nitrincola nitratireducens</name>
    <dbReference type="NCBI Taxonomy" id="1229521"/>
    <lineage>
        <taxon>Bacteria</taxon>
        <taxon>Pseudomonadati</taxon>
        <taxon>Pseudomonadota</taxon>
        <taxon>Gammaproteobacteria</taxon>
        <taxon>Oceanospirillales</taxon>
        <taxon>Oceanospirillaceae</taxon>
        <taxon>Nitrincola</taxon>
    </lineage>
</organism>
<feature type="signal peptide" evidence="1">
    <location>
        <begin position="1"/>
        <end position="30"/>
    </location>
</feature>
<reference evidence="3" key="1">
    <citation type="submission" date="2012-11" db="EMBL/GenBank/DDBJ databases">
        <authorList>
            <person name="Singh A."/>
            <person name="Pinnaka A.K."/>
            <person name="Vaidya B."/>
        </authorList>
    </citation>
    <scope>NUCLEOTIDE SEQUENCE [LARGE SCALE GENOMIC DNA]</scope>
    <source>
        <strain evidence="3">AK23</strain>
    </source>
</reference>
<dbReference type="AlphaFoldDB" id="W9UWF3"/>